<dbReference type="InterPro" id="IPR011991">
    <property type="entry name" value="ArsR-like_HTH"/>
</dbReference>
<dbReference type="InterPro" id="IPR036390">
    <property type="entry name" value="WH_DNA-bd_sf"/>
</dbReference>
<organism evidence="5 6">
    <name type="scientific">Microbulbifer taiwanensis</name>
    <dbReference type="NCBI Taxonomy" id="986746"/>
    <lineage>
        <taxon>Bacteria</taxon>
        <taxon>Pseudomonadati</taxon>
        <taxon>Pseudomonadota</taxon>
        <taxon>Gammaproteobacteria</taxon>
        <taxon>Cellvibrionales</taxon>
        <taxon>Microbulbiferaceae</taxon>
        <taxon>Microbulbifer</taxon>
    </lineage>
</organism>
<dbReference type="PROSITE" id="PS51118">
    <property type="entry name" value="HTH_HXLR"/>
    <property type="match status" value="1"/>
</dbReference>
<evidence type="ECO:0000256" key="2">
    <source>
        <dbReference type="ARBA" id="ARBA00023125"/>
    </source>
</evidence>
<dbReference type="Proteomes" id="UP001596425">
    <property type="component" value="Unassembled WGS sequence"/>
</dbReference>
<proteinExistence type="predicted"/>
<dbReference type="RefSeq" id="WP_193190535.1">
    <property type="nucleotide sequence ID" value="NZ_JACZFR010000013.1"/>
</dbReference>
<evidence type="ECO:0000256" key="1">
    <source>
        <dbReference type="ARBA" id="ARBA00023015"/>
    </source>
</evidence>
<keyword evidence="1" id="KW-0805">Transcription regulation</keyword>
<accession>A0ABW1YR16</accession>
<dbReference type="EMBL" id="JBHSVR010000001">
    <property type="protein sequence ID" value="MFC6633880.1"/>
    <property type="molecule type" value="Genomic_DNA"/>
</dbReference>
<dbReference type="PANTHER" id="PTHR33204:SF18">
    <property type="entry name" value="TRANSCRIPTIONAL REGULATORY PROTEIN"/>
    <property type="match status" value="1"/>
</dbReference>
<dbReference type="SUPFAM" id="SSF46785">
    <property type="entry name" value="Winged helix' DNA-binding domain"/>
    <property type="match status" value="1"/>
</dbReference>
<sequence length="120" mass="13380">MLPRRKNPVEPPLPTCPIGECMKVIGGAWTPNIIWYLSQRPRRFSELKDDVHGISAKVLTTRLKQLESRGVVIREVMPTSPPSVEYRLTELGAELKPAIEAIVSVGHRLKSRAKSRGEVG</sequence>
<dbReference type="Gene3D" id="1.10.10.10">
    <property type="entry name" value="Winged helix-like DNA-binding domain superfamily/Winged helix DNA-binding domain"/>
    <property type="match status" value="1"/>
</dbReference>
<evidence type="ECO:0000256" key="3">
    <source>
        <dbReference type="ARBA" id="ARBA00023163"/>
    </source>
</evidence>
<protein>
    <submittedName>
        <fullName evidence="5">Winged helix-turn-helix transcriptional regulator</fullName>
    </submittedName>
</protein>
<keyword evidence="2" id="KW-0238">DNA-binding</keyword>
<evidence type="ECO:0000259" key="4">
    <source>
        <dbReference type="PROSITE" id="PS51118"/>
    </source>
</evidence>
<dbReference type="InterPro" id="IPR002577">
    <property type="entry name" value="HTH_HxlR"/>
</dbReference>
<evidence type="ECO:0000313" key="5">
    <source>
        <dbReference type="EMBL" id="MFC6633880.1"/>
    </source>
</evidence>
<dbReference type="Pfam" id="PF01638">
    <property type="entry name" value="HxlR"/>
    <property type="match status" value="1"/>
</dbReference>
<dbReference type="InterPro" id="IPR036388">
    <property type="entry name" value="WH-like_DNA-bd_sf"/>
</dbReference>
<keyword evidence="3" id="KW-0804">Transcription</keyword>
<evidence type="ECO:0000313" key="6">
    <source>
        <dbReference type="Proteomes" id="UP001596425"/>
    </source>
</evidence>
<dbReference type="PANTHER" id="PTHR33204">
    <property type="entry name" value="TRANSCRIPTIONAL REGULATOR, MARR FAMILY"/>
    <property type="match status" value="1"/>
</dbReference>
<reference evidence="6" key="1">
    <citation type="journal article" date="2019" name="Int. J. Syst. Evol. Microbiol.">
        <title>The Global Catalogue of Microorganisms (GCM) 10K type strain sequencing project: providing services to taxonomists for standard genome sequencing and annotation.</title>
        <authorList>
            <consortium name="The Broad Institute Genomics Platform"/>
            <consortium name="The Broad Institute Genome Sequencing Center for Infectious Disease"/>
            <person name="Wu L."/>
            <person name="Ma J."/>
        </authorList>
    </citation>
    <scope>NUCLEOTIDE SEQUENCE [LARGE SCALE GENOMIC DNA]</scope>
    <source>
        <strain evidence="6">CGMCC 1.13718</strain>
    </source>
</reference>
<dbReference type="CDD" id="cd00090">
    <property type="entry name" value="HTH_ARSR"/>
    <property type="match status" value="1"/>
</dbReference>
<gene>
    <name evidence="5" type="ORF">ACFQBM_11325</name>
</gene>
<keyword evidence="6" id="KW-1185">Reference proteome</keyword>
<feature type="domain" description="HTH hxlR-type" evidence="4">
    <location>
        <begin position="16"/>
        <end position="114"/>
    </location>
</feature>
<name>A0ABW1YR16_9GAMM</name>
<comment type="caution">
    <text evidence="5">The sequence shown here is derived from an EMBL/GenBank/DDBJ whole genome shotgun (WGS) entry which is preliminary data.</text>
</comment>